<evidence type="ECO:0000313" key="2">
    <source>
        <dbReference type="EMBL" id="MYH62594.1"/>
    </source>
</evidence>
<dbReference type="EMBL" id="VYDA01000462">
    <property type="protein sequence ID" value="MYH62594.1"/>
    <property type="molecule type" value="Genomic_DNA"/>
</dbReference>
<comment type="caution">
    <text evidence="2">The sequence shown here is derived from an EMBL/GenBank/DDBJ whole genome shotgun (WGS) entry which is preliminary data.</text>
</comment>
<dbReference type="AlphaFoldDB" id="A0A6B1G908"/>
<name>A0A6B1G908_9CHLR</name>
<dbReference type="InterPro" id="IPR056106">
    <property type="entry name" value="DUF7689"/>
</dbReference>
<gene>
    <name evidence="2" type="ORF">F4148_12845</name>
</gene>
<protein>
    <recommendedName>
        <fullName evidence="1">DUF7689 domain-containing protein</fullName>
    </recommendedName>
</protein>
<sequence>MFPGLRGASYSVTSEAERQYNCIAWAAGDDSRWWEPDAEDLYYWPKEARREYTVRAYAEAFFSLGFEICQDATWEEGLEKVAIFADSNDFPTHAARQLADGAWTSKLGQAEDIRHAELDHVSGEYYGDPVLV</sequence>
<feature type="non-terminal residue" evidence="2">
    <location>
        <position position="132"/>
    </location>
</feature>
<proteinExistence type="predicted"/>
<reference evidence="2" key="1">
    <citation type="submission" date="2019-09" db="EMBL/GenBank/DDBJ databases">
        <title>Characterisation of the sponge microbiome using genome-centric metagenomics.</title>
        <authorList>
            <person name="Engelberts J.P."/>
            <person name="Robbins S.J."/>
            <person name="De Goeij J.M."/>
            <person name="Aranda M."/>
            <person name="Bell S.C."/>
            <person name="Webster N.S."/>
        </authorList>
    </citation>
    <scope>NUCLEOTIDE SEQUENCE</scope>
    <source>
        <strain evidence="2">SB0675_bin_29</strain>
    </source>
</reference>
<organism evidence="2">
    <name type="scientific">Caldilineaceae bacterium SB0675_bin_29</name>
    <dbReference type="NCBI Taxonomy" id="2605266"/>
    <lineage>
        <taxon>Bacteria</taxon>
        <taxon>Bacillati</taxon>
        <taxon>Chloroflexota</taxon>
        <taxon>Caldilineae</taxon>
        <taxon>Caldilineales</taxon>
        <taxon>Caldilineaceae</taxon>
    </lineage>
</organism>
<evidence type="ECO:0000259" key="1">
    <source>
        <dbReference type="Pfam" id="PF24738"/>
    </source>
</evidence>
<dbReference type="Pfam" id="PF24738">
    <property type="entry name" value="DUF7689"/>
    <property type="match status" value="1"/>
</dbReference>
<feature type="domain" description="DUF7689" evidence="1">
    <location>
        <begin position="12"/>
        <end position="131"/>
    </location>
</feature>
<accession>A0A6B1G908</accession>